<feature type="compositionally biased region" description="Low complexity" evidence="1">
    <location>
        <begin position="239"/>
        <end position="258"/>
    </location>
</feature>
<evidence type="ECO:0000313" key="3">
    <source>
        <dbReference type="EMBL" id="TVK90438.1"/>
    </source>
</evidence>
<keyword evidence="4" id="KW-1185">Reference proteome</keyword>
<dbReference type="EMBL" id="VCAZ01000007">
    <property type="protein sequence ID" value="TVK90438.1"/>
    <property type="molecule type" value="Genomic_DNA"/>
</dbReference>
<feature type="compositionally biased region" description="Low complexity" evidence="1">
    <location>
        <begin position="359"/>
        <end position="377"/>
    </location>
</feature>
<accession>A0A556VXX3</accession>
<feature type="compositionally biased region" description="Low complexity" evidence="1">
    <location>
        <begin position="299"/>
        <end position="320"/>
    </location>
</feature>
<feature type="region of interest" description="Disordered" evidence="1">
    <location>
        <begin position="54"/>
        <end position="77"/>
    </location>
</feature>
<sequence>MWQAGYLIIVFATLDSSCLKTISKAGFTSKKSNVGRYFGRLDIGSSTKQILNKNNESNATKPQDGLKPFEGYQSDQPTSTVNGKWHPFIPASRLCGITTASETDGMVITAPYQSNCWQIKGDEMFLSILYGNNEFILSCPDSDDSYPYGHVEIISDQSPVPDLPTPSDLSTTIGLVSESDQPQAVPISPTTTAPTPISTSNPVDIRYFPYMYYPFDPMLHHKPKPYGYPWAFPPKVPTTAPTPTTSQSTATTSSTVASNPEQPRYPLPPMYYPYGPMLYHHKPRPYGYPWAFPPKVPTTAPTATTSQSTATTSSTVASNPEQPRYPLPPMYYPYGPMLYHHKPRPYGYPWAFPTKLPTTAPTETTSQSTATSSTVASNPEQPRYPLPPMYYPYGPMLYHHKPRPYGYPWAFPTKVPTTPTKLALPNITTMSPTAATKLDSIANDPYQPRYPLHHMYSPFGPMHCHFGHSHHLGYPLAFPAKVFTTAPNKLTSTTETPTVTSMTTPPIIASNSQQPPYLFNPYNFGQILHHPRPMPFDYLWAFPPKAPVTAQKISAPTTKTATTSPINCHGH</sequence>
<name>A0A556VXX3_BAGYA</name>
<evidence type="ECO:0000313" key="4">
    <source>
        <dbReference type="Proteomes" id="UP000319801"/>
    </source>
</evidence>
<dbReference type="AlphaFoldDB" id="A0A556VXX3"/>
<evidence type="ECO:0000256" key="1">
    <source>
        <dbReference type="SAM" id="MobiDB-lite"/>
    </source>
</evidence>
<feature type="region of interest" description="Disordered" evidence="1">
    <location>
        <begin position="179"/>
        <end position="198"/>
    </location>
</feature>
<proteinExistence type="predicted"/>
<feature type="signal peptide" evidence="2">
    <location>
        <begin position="1"/>
        <end position="18"/>
    </location>
</feature>
<comment type="caution">
    <text evidence="3">The sequence shown here is derived from an EMBL/GenBank/DDBJ whole genome shotgun (WGS) entry which is preliminary data.</text>
</comment>
<feature type="chain" id="PRO_5021899692" evidence="2">
    <location>
        <begin position="19"/>
        <end position="571"/>
    </location>
</feature>
<protein>
    <submittedName>
        <fullName evidence="3">Uncharacterized protein</fullName>
    </submittedName>
</protein>
<gene>
    <name evidence="3" type="ORF">Baya_2519</name>
</gene>
<reference evidence="3 4" key="1">
    <citation type="journal article" date="2019" name="Genome Biol. Evol.">
        <title>Whole-Genome Sequencing of the Giant Devil Catfish, Bagarius yarrelli.</title>
        <authorList>
            <person name="Jiang W."/>
            <person name="Lv Y."/>
            <person name="Cheng L."/>
            <person name="Yang K."/>
            <person name="Chao B."/>
            <person name="Wang X."/>
            <person name="Li Y."/>
            <person name="Pan X."/>
            <person name="You X."/>
            <person name="Zhang Y."/>
            <person name="Yang J."/>
            <person name="Li J."/>
            <person name="Zhang X."/>
            <person name="Liu S."/>
            <person name="Sun C."/>
            <person name="Yang J."/>
            <person name="Shi Q."/>
        </authorList>
    </citation>
    <scope>NUCLEOTIDE SEQUENCE [LARGE SCALE GENOMIC DNA]</scope>
    <source>
        <strain evidence="3">JWS20170419001</strain>
        <tissue evidence="3">Muscle</tissue>
    </source>
</reference>
<feature type="region of interest" description="Disordered" evidence="1">
    <location>
        <begin position="299"/>
        <end position="322"/>
    </location>
</feature>
<evidence type="ECO:0000256" key="2">
    <source>
        <dbReference type="SAM" id="SignalP"/>
    </source>
</evidence>
<feature type="compositionally biased region" description="Low complexity" evidence="1">
    <location>
        <begin position="186"/>
        <end position="198"/>
    </location>
</feature>
<keyword evidence="2" id="KW-0732">Signal</keyword>
<dbReference type="Proteomes" id="UP000319801">
    <property type="component" value="Unassembled WGS sequence"/>
</dbReference>
<feature type="region of interest" description="Disordered" evidence="1">
    <location>
        <begin position="239"/>
        <end position="262"/>
    </location>
</feature>
<organism evidence="3 4">
    <name type="scientific">Bagarius yarrelli</name>
    <name type="common">Goonch</name>
    <name type="synonym">Bagrus yarrelli</name>
    <dbReference type="NCBI Taxonomy" id="175774"/>
    <lineage>
        <taxon>Eukaryota</taxon>
        <taxon>Metazoa</taxon>
        <taxon>Chordata</taxon>
        <taxon>Craniata</taxon>
        <taxon>Vertebrata</taxon>
        <taxon>Euteleostomi</taxon>
        <taxon>Actinopterygii</taxon>
        <taxon>Neopterygii</taxon>
        <taxon>Teleostei</taxon>
        <taxon>Ostariophysi</taxon>
        <taxon>Siluriformes</taxon>
        <taxon>Sisoridae</taxon>
        <taxon>Sisorinae</taxon>
        <taxon>Bagarius</taxon>
    </lineage>
</organism>
<feature type="region of interest" description="Disordered" evidence="1">
    <location>
        <begin position="359"/>
        <end position="381"/>
    </location>
</feature>
<dbReference type="OrthoDB" id="8446208at2759"/>